<name>A0A3S2YAM4_9SPHN</name>
<dbReference type="AlphaFoldDB" id="A0A3S2YAM4"/>
<evidence type="ECO:0000313" key="7">
    <source>
        <dbReference type="EMBL" id="RVU06244.1"/>
    </source>
</evidence>
<evidence type="ECO:0000256" key="6">
    <source>
        <dbReference type="SAM" id="Phobius"/>
    </source>
</evidence>
<evidence type="ECO:0000256" key="1">
    <source>
        <dbReference type="ARBA" id="ARBA00004141"/>
    </source>
</evidence>
<dbReference type="OrthoDB" id="9806894at2"/>
<sequence>MTGFDILVLVVVGLAATYGFLRGFVQEAISLFAIAASIIAIRTLHTPLANVLGPKVGTESGASVLAFFLLLILPYVAVRLLARALGSASRASALAPVDRVLGFGFGAVKGTIIIVMGFSVIVLFYDTIWGPGGRPDWMTKARTYRFIDACSVEMVNRIAERRKASAEAAASPTPSPEPSATATHRKRHKGA</sequence>
<dbReference type="RefSeq" id="WP_127706949.1">
    <property type="nucleotide sequence ID" value="NZ_SACO01000003.1"/>
</dbReference>
<evidence type="ECO:0000256" key="2">
    <source>
        <dbReference type="ARBA" id="ARBA00022692"/>
    </source>
</evidence>
<keyword evidence="4 6" id="KW-0472">Membrane</keyword>
<evidence type="ECO:0000256" key="4">
    <source>
        <dbReference type="ARBA" id="ARBA00023136"/>
    </source>
</evidence>
<gene>
    <name evidence="7" type="ORF">EOE18_05240</name>
</gene>
<dbReference type="InterPro" id="IPR052719">
    <property type="entry name" value="CvpA-like"/>
</dbReference>
<dbReference type="PANTHER" id="PTHR36926:SF1">
    <property type="entry name" value="COLICIN V PRODUCTION PROTEIN"/>
    <property type="match status" value="1"/>
</dbReference>
<comment type="caution">
    <text evidence="7">The sequence shown here is derived from an EMBL/GenBank/DDBJ whole genome shotgun (WGS) entry which is preliminary data.</text>
</comment>
<proteinExistence type="predicted"/>
<dbReference type="GO" id="GO:0009403">
    <property type="term" value="P:toxin biosynthetic process"/>
    <property type="evidence" value="ECO:0007669"/>
    <property type="project" value="InterPro"/>
</dbReference>
<dbReference type="InterPro" id="IPR003825">
    <property type="entry name" value="Colicin-V_CvpA"/>
</dbReference>
<dbReference type="Proteomes" id="UP000282837">
    <property type="component" value="Unassembled WGS sequence"/>
</dbReference>
<organism evidence="7 8">
    <name type="scientific">Novosphingobium umbonatum</name>
    <dbReference type="NCBI Taxonomy" id="1908524"/>
    <lineage>
        <taxon>Bacteria</taxon>
        <taxon>Pseudomonadati</taxon>
        <taxon>Pseudomonadota</taxon>
        <taxon>Alphaproteobacteria</taxon>
        <taxon>Sphingomonadales</taxon>
        <taxon>Sphingomonadaceae</taxon>
        <taxon>Novosphingobium</taxon>
    </lineage>
</organism>
<feature type="transmembrane region" description="Helical" evidence="6">
    <location>
        <begin position="64"/>
        <end position="82"/>
    </location>
</feature>
<reference evidence="7 8" key="1">
    <citation type="submission" date="2019-01" db="EMBL/GenBank/DDBJ databases">
        <authorList>
            <person name="Chen W.-M."/>
        </authorList>
    </citation>
    <scope>NUCLEOTIDE SEQUENCE [LARGE SCALE GENOMIC DNA]</scope>
    <source>
        <strain evidence="7 8">FSY-9</strain>
    </source>
</reference>
<feature type="compositionally biased region" description="Low complexity" evidence="5">
    <location>
        <begin position="166"/>
        <end position="182"/>
    </location>
</feature>
<dbReference type="Pfam" id="PF02674">
    <property type="entry name" value="Colicin_V"/>
    <property type="match status" value="1"/>
</dbReference>
<evidence type="ECO:0000256" key="5">
    <source>
        <dbReference type="SAM" id="MobiDB-lite"/>
    </source>
</evidence>
<keyword evidence="8" id="KW-1185">Reference proteome</keyword>
<dbReference type="EMBL" id="SACO01000003">
    <property type="protein sequence ID" value="RVU06244.1"/>
    <property type="molecule type" value="Genomic_DNA"/>
</dbReference>
<dbReference type="PANTHER" id="PTHR36926">
    <property type="entry name" value="COLICIN V PRODUCTION PROTEIN"/>
    <property type="match status" value="1"/>
</dbReference>
<evidence type="ECO:0000313" key="8">
    <source>
        <dbReference type="Proteomes" id="UP000282837"/>
    </source>
</evidence>
<accession>A0A3S2YAM4</accession>
<comment type="subcellular location">
    <subcellularLocation>
        <location evidence="1">Membrane</location>
        <topology evidence="1">Multi-pass membrane protein</topology>
    </subcellularLocation>
</comment>
<protein>
    <submittedName>
        <fullName evidence="7">CvpA family protein</fullName>
    </submittedName>
</protein>
<evidence type="ECO:0000256" key="3">
    <source>
        <dbReference type="ARBA" id="ARBA00022989"/>
    </source>
</evidence>
<dbReference type="GO" id="GO:0016020">
    <property type="term" value="C:membrane"/>
    <property type="evidence" value="ECO:0007669"/>
    <property type="project" value="UniProtKB-SubCell"/>
</dbReference>
<keyword evidence="2 6" id="KW-0812">Transmembrane</keyword>
<feature type="region of interest" description="Disordered" evidence="5">
    <location>
        <begin position="163"/>
        <end position="191"/>
    </location>
</feature>
<feature type="transmembrane region" description="Helical" evidence="6">
    <location>
        <begin position="6"/>
        <end position="21"/>
    </location>
</feature>
<keyword evidence="3 6" id="KW-1133">Transmembrane helix</keyword>
<feature type="transmembrane region" description="Helical" evidence="6">
    <location>
        <begin position="103"/>
        <end position="125"/>
    </location>
</feature>
<feature type="transmembrane region" description="Helical" evidence="6">
    <location>
        <begin position="28"/>
        <end position="44"/>
    </location>
</feature>